<reference evidence="5" key="3">
    <citation type="submission" date="2024-03" db="EMBL/GenBank/DDBJ databases">
        <authorList>
            <person name="Sun Q."/>
            <person name="Sedlacek I."/>
        </authorList>
    </citation>
    <scope>NUCLEOTIDE SEQUENCE</scope>
    <source>
        <strain evidence="5">CCM 8635</strain>
    </source>
</reference>
<dbReference type="EMBL" id="APSA01000004">
    <property type="protein sequence ID" value="ENX39780.1"/>
    <property type="molecule type" value="Genomic_DNA"/>
</dbReference>
<reference evidence="5 7" key="2">
    <citation type="journal article" date="2014" name="Int. J. Syst. Evol. Microbiol.">
        <title>Complete genome sequence of Corynebacterium casei LMG S-19264T (=DSM 44701T), isolated from a smear-ripened cheese.</title>
        <authorList>
            <consortium name="US DOE Joint Genome Institute (JGI-PGF)"/>
            <person name="Walter F."/>
            <person name="Albersmeier A."/>
            <person name="Kalinowski J."/>
            <person name="Ruckert C."/>
        </authorList>
    </citation>
    <scope>NUCLEOTIDE SEQUENCE [LARGE SCALE GENOMIC DNA]</scope>
    <source>
        <strain evidence="5 7">CCM 8635</strain>
    </source>
</reference>
<evidence type="ECO:0000313" key="7">
    <source>
        <dbReference type="Proteomes" id="UP000652691"/>
    </source>
</evidence>
<keyword evidence="2" id="KW-1133">Transmembrane helix</keyword>
<comment type="caution">
    <text evidence="4">The sequence shown here is derived from an EMBL/GenBank/DDBJ whole genome shotgun (WGS) entry which is preliminary data.</text>
</comment>
<name>N9RM64_9GAMM</name>
<dbReference type="HOGENOM" id="CLU_098919_0_0_6"/>
<dbReference type="SMART" id="SM00357">
    <property type="entry name" value="CSP"/>
    <property type="match status" value="1"/>
</dbReference>
<evidence type="ECO:0000313" key="4">
    <source>
        <dbReference type="EMBL" id="ENX39780.1"/>
    </source>
</evidence>
<dbReference type="AlphaFoldDB" id="N9RM64"/>
<dbReference type="SUPFAM" id="SSF50249">
    <property type="entry name" value="Nucleic acid-binding proteins"/>
    <property type="match status" value="1"/>
</dbReference>
<dbReference type="InterPro" id="IPR019844">
    <property type="entry name" value="CSD_CS"/>
</dbReference>
<comment type="subcellular location">
    <subcellularLocation>
        <location evidence="1">Cytoplasm</location>
    </subcellularLocation>
</comment>
<dbReference type="InterPro" id="IPR012340">
    <property type="entry name" value="NA-bd_OB-fold"/>
</dbReference>
<protein>
    <submittedName>
        <fullName evidence="5">DNA-binding protein</fullName>
    </submittedName>
</protein>
<keyword evidence="5" id="KW-0238">DNA-binding</keyword>
<dbReference type="RefSeq" id="WP_005283670.1">
    <property type="nucleotide sequence ID" value="NZ_BMDA01000004.1"/>
</dbReference>
<dbReference type="InterPro" id="IPR008613">
    <property type="entry name" value="Excalibur_Ca-bd_domain"/>
</dbReference>
<reference evidence="4 6" key="1">
    <citation type="submission" date="2013-02" db="EMBL/GenBank/DDBJ databases">
        <title>The Genome Sequence of Acinetobacter sp. NIPH 3623.</title>
        <authorList>
            <consortium name="The Broad Institute Genome Sequencing Platform"/>
            <consortium name="The Broad Institute Genome Sequencing Center for Infectious Disease"/>
            <person name="Cerqueira G."/>
            <person name="Feldgarden M."/>
            <person name="Courvalin P."/>
            <person name="Perichon B."/>
            <person name="Grillot-Courvalin C."/>
            <person name="Clermont D."/>
            <person name="Rocha E."/>
            <person name="Yoon E.-J."/>
            <person name="Nemec A."/>
            <person name="Walker B."/>
            <person name="Young S.K."/>
            <person name="Zeng Q."/>
            <person name="Gargeya S."/>
            <person name="Fitzgerald M."/>
            <person name="Haas B."/>
            <person name="Abouelleil A."/>
            <person name="Alvarado L."/>
            <person name="Arachchi H.M."/>
            <person name="Berlin A.M."/>
            <person name="Chapman S.B."/>
            <person name="Dewar J."/>
            <person name="Goldberg J."/>
            <person name="Griggs A."/>
            <person name="Gujja S."/>
            <person name="Hansen M."/>
            <person name="Howarth C."/>
            <person name="Imamovic A."/>
            <person name="Larimer J."/>
            <person name="McCowan C."/>
            <person name="Murphy C."/>
            <person name="Neiman D."/>
            <person name="Pearson M."/>
            <person name="Priest M."/>
            <person name="Roberts A."/>
            <person name="Saif S."/>
            <person name="Shea T."/>
            <person name="Sisk P."/>
            <person name="Sykes S."/>
            <person name="Wortman J."/>
            <person name="Nusbaum C."/>
            <person name="Birren B."/>
        </authorList>
    </citation>
    <scope>NUCLEOTIDE SEQUENCE [LARGE SCALE GENOMIC DNA]</scope>
    <source>
        <strain evidence="4 6">NIPH 3623</strain>
    </source>
</reference>
<dbReference type="Gene3D" id="2.40.50.140">
    <property type="entry name" value="Nucleic acid-binding proteins"/>
    <property type="match status" value="1"/>
</dbReference>
<feature type="domain" description="CSD" evidence="3">
    <location>
        <begin position="2"/>
        <end position="66"/>
    </location>
</feature>
<evidence type="ECO:0000256" key="2">
    <source>
        <dbReference type="SAM" id="Phobius"/>
    </source>
</evidence>
<evidence type="ECO:0000259" key="3">
    <source>
        <dbReference type="PROSITE" id="PS51857"/>
    </source>
</evidence>
<keyword evidence="2" id="KW-0472">Membrane</keyword>
<dbReference type="InterPro" id="IPR002059">
    <property type="entry name" value="CSP_DNA-bd"/>
</dbReference>
<dbReference type="GeneID" id="80105440"/>
<dbReference type="GO" id="GO:0003677">
    <property type="term" value="F:DNA binding"/>
    <property type="evidence" value="ECO:0007669"/>
    <property type="project" value="UniProtKB-KW"/>
</dbReference>
<evidence type="ECO:0000256" key="1">
    <source>
        <dbReference type="RuleBase" id="RU000408"/>
    </source>
</evidence>
<dbReference type="STRING" id="1217698.F888_01266"/>
<dbReference type="PATRIC" id="fig|1217698.3.peg.1219"/>
<dbReference type="PROSITE" id="PS51857">
    <property type="entry name" value="CSD_2"/>
    <property type="match status" value="1"/>
</dbReference>
<dbReference type="EMBL" id="BMDA01000004">
    <property type="protein sequence ID" value="GGH41309.1"/>
    <property type="molecule type" value="Genomic_DNA"/>
</dbReference>
<dbReference type="Pfam" id="PF05901">
    <property type="entry name" value="Excalibur"/>
    <property type="match status" value="1"/>
</dbReference>
<dbReference type="CDD" id="cd04458">
    <property type="entry name" value="CSP_CDS"/>
    <property type="match status" value="1"/>
</dbReference>
<keyword evidence="6" id="KW-1185">Reference proteome</keyword>
<dbReference type="Proteomes" id="UP000652691">
    <property type="component" value="Unassembled WGS sequence"/>
</dbReference>
<dbReference type="Proteomes" id="UP000013200">
    <property type="component" value="Unassembled WGS sequence"/>
</dbReference>
<evidence type="ECO:0000313" key="6">
    <source>
        <dbReference type="Proteomes" id="UP000013200"/>
    </source>
</evidence>
<keyword evidence="2" id="KW-0812">Transmembrane</keyword>
<accession>N9RM64</accession>
<dbReference type="InterPro" id="IPR011129">
    <property type="entry name" value="CSD"/>
</dbReference>
<sequence length="231" mass="26065">MILEGKIKKYNAERGFGFIQVEGRTSDIFFHISDFPKKTGEPKLGERLKFLVVEERGKFKAVNIVRLDLKEARSISEVTANEKLSVSALSGRSRSQPNKGLTFTIAGLIIIAILSALVFQKYQSYQQSKQLKAARLAEEQSRIIEQQRKAIGELPQVKLSEKTTRALEPSHVQSVQNESFTKANNQFQCDGREHCSQMGSYEEALFFLRNCPNTKMDGDGDGIPCERQFGR</sequence>
<organism evidence="4 6">
    <name type="scientific">Acinetobacter courvalinii</name>
    <dbReference type="NCBI Taxonomy" id="280147"/>
    <lineage>
        <taxon>Bacteria</taxon>
        <taxon>Pseudomonadati</taxon>
        <taxon>Pseudomonadota</taxon>
        <taxon>Gammaproteobacteria</taxon>
        <taxon>Moraxellales</taxon>
        <taxon>Moraxellaceae</taxon>
        <taxon>Acinetobacter</taxon>
    </lineage>
</organism>
<proteinExistence type="predicted"/>
<dbReference type="GO" id="GO:0005829">
    <property type="term" value="C:cytosol"/>
    <property type="evidence" value="ECO:0007669"/>
    <property type="project" value="UniProtKB-ARBA"/>
</dbReference>
<dbReference type="Pfam" id="PF00313">
    <property type="entry name" value="CSD"/>
    <property type="match status" value="1"/>
</dbReference>
<dbReference type="PROSITE" id="PS00352">
    <property type="entry name" value="CSD_1"/>
    <property type="match status" value="1"/>
</dbReference>
<evidence type="ECO:0000313" key="5">
    <source>
        <dbReference type="EMBL" id="GGH41309.1"/>
    </source>
</evidence>
<gene>
    <name evidence="4" type="ORF">F888_01266</name>
    <name evidence="5" type="ORF">GCM10007354_28480</name>
</gene>
<feature type="transmembrane region" description="Helical" evidence="2">
    <location>
        <begin position="100"/>
        <end position="119"/>
    </location>
</feature>